<dbReference type="InterPro" id="IPR024787">
    <property type="entry name" value="EcsC"/>
</dbReference>
<dbReference type="RefSeq" id="WP_077065839.1">
    <property type="nucleotide sequence ID" value="NZ_CDNF01000003.1"/>
</dbReference>
<evidence type="ECO:0000313" key="2">
    <source>
        <dbReference type="Proteomes" id="UP000049127"/>
    </source>
</evidence>
<proteinExistence type="predicted"/>
<reference evidence="1 2" key="1">
    <citation type="submission" date="2015-01" db="EMBL/GenBank/DDBJ databases">
        <authorList>
            <person name="Aslett A.Martin."/>
            <person name="De Silva Nishadi"/>
        </authorList>
    </citation>
    <scope>NUCLEOTIDE SEQUENCE [LARGE SCALE GENOMIC DNA]</scope>
    <source>
        <strain evidence="1 2">R28058</strain>
    </source>
</reference>
<name>A0A0C7QIS5_PARSO</name>
<evidence type="ECO:0000313" key="1">
    <source>
        <dbReference type="EMBL" id="CEQ03296.1"/>
    </source>
</evidence>
<dbReference type="PANTHER" id="PTHR41260">
    <property type="entry name" value="PROTEIN ECSC"/>
    <property type="match status" value="1"/>
</dbReference>
<protein>
    <submittedName>
        <fullName evidence="1">Ecsc protein</fullName>
    </submittedName>
</protein>
<organism evidence="1 2">
    <name type="scientific">Paraclostridium sordellii</name>
    <name type="common">Clostridium sordellii</name>
    <dbReference type="NCBI Taxonomy" id="1505"/>
    <lineage>
        <taxon>Bacteria</taxon>
        <taxon>Bacillati</taxon>
        <taxon>Bacillota</taxon>
        <taxon>Clostridia</taxon>
        <taxon>Peptostreptococcales</taxon>
        <taxon>Peptostreptococcaceae</taxon>
        <taxon>Paraclostridium</taxon>
    </lineage>
</organism>
<dbReference type="AlphaFoldDB" id="A0A0C7QIS5"/>
<accession>A0A0C7QIS5</accession>
<gene>
    <name evidence="1" type="ORF">R28058_10291</name>
</gene>
<sequence>MQDYEYIKIKELEKWKLKMKKKPSIINKASKETQNKLNSILPEQYHSIITSAIKNMTKVVLFGSKYTTKTPIINISIEERDNLAYEKIRLYKKTAMLEGAGTGAGGILIGLADFPLLLSIKIKLLYEIASIYGFDTNDYKERIYTLNIFQLAFSSQNHVNDIFKNMENFDFFKETLSNDINDFDWRKFQQEYRDYIDLAKLLQLVPGIGAFVGAYVNNKLVDKLGEYAIYSYHMRVLNSNNCIVEKESWISRQYKYIFNKKIDKKSN</sequence>
<dbReference type="EMBL" id="CEKZ01000003">
    <property type="protein sequence ID" value="CEQ03296.1"/>
    <property type="molecule type" value="Genomic_DNA"/>
</dbReference>
<dbReference type="Proteomes" id="UP000049127">
    <property type="component" value="Unassembled WGS sequence"/>
</dbReference>
<dbReference type="Pfam" id="PF12787">
    <property type="entry name" value="EcsC"/>
    <property type="match status" value="1"/>
</dbReference>
<dbReference type="OrthoDB" id="1705901at2"/>
<dbReference type="PANTHER" id="PTHR41260:SF1">
    <property type="entry name" value="PROTEIN ECSC"/>
    <property type="match status" value="1"/>
</dbReference>